<dbReference type="InterPro" id="IPR045242">
    <property type="entry name" value="Syntaxin"/>
</dbReference>
<dbReference type="PROSITE" id="PS00914">
    <property type="entry name" value="SYNTAXIN"/>
    <property type="match status" value="1"/>
</dbReference>
<reference evidence="13 14" key="1">
    <citation type="journal article" date="2010" name="Nature">
        <title>The Ectocarpus genome and the independent evolution of multicellularity in brown algae.</title>
        <authorList>
            <person name="Cock J.M."/>
            <person name="Sterck L."/>
            <person name="Rouze P."/>
            <person name="Scornet D."/>
            <person name="Allen A.E."/>
            <person name="Amoutzias G."/>
            <person name="Anthouard V."/>
            <person name="Artiguenave F."/>
            <person name="Aury J.M."/>
            <person name="Badger J.H."/>
            <person name="Beszteri B."/>
            <person name="Billiau K."/>
            <person name="Bonnet E."/>
            <person name="Bothwell J.H."/>
            <person name="Bowler C."/>
            <person name="Boyen C."/>
            <person name="Brownlee C."/>
            <person name="Carrano C.J."/>
            <person name="Charrier B."/>
            <person name="Cho G.Y."/>
            <person name="Coelho S.M."/>
            <person name="Collen J."/>
            <person name="Corre E."/>
            <person name="Da Silva C."/>
            <person name="Delage L."/>
            <person name="Delaroque N."/>
            <person name="Dittami S.M."/>
            <person name="Doulbeau S."/>
            <person name="Elias M."/>
            <person name="Farnham G."/>
            <person name="Gachon C.M."/>
            <person name="Gschloessl B."/>
            <person name="Heesch S."/>
            <person name="Jabbari K."/>
            <person name="Jubin C."/>
            <person name="Kawai H."/>
            <person name="Kimura K."/>
            <person name="Kloareg B."/>
            <person name="Kupper F.C."/>
            <person name="Lang D."/>
            <person name="Le Bail A."/>
            <person name="Leblanc C."/>
            <person name="Lerouge P."/>
            <person name="Lohr M."/>
            <person name="Lopez P.J."/>
            <person name="Martens C."/>
            <person name="Maumus F."/>
            <person name="Michel G."/>
            <person name="Miranda-Saavedra D."/>
            <person name="Morales J."/>
            <person name="Moreau H."/>
            <person name="Motomura T."/>
            <person name="Nagasato C."/>
            <person name="Napoli C.A."/>
            <person name="Nelson D.R."/>
            <person name="Nyvall-Collen P."/>
            <person name="Peters A.F."/>
            <person name="Pommier C."/>
            <person name="Potin P."/>
            <person name="Poulain J."/>
            <person name="Quesneville H."/>
            <person name="Read B."/>
            <person name="Rensing S.A."/>
            <person name="Ritter A."/>
            <person name="Rousvoal S."/>
            <person name="Samanta M."/>
            <person name="Samson G."/>
            <person name="Schroeder D.C."/>
            <person name="Segurens B."/>
            <person name="Strittmatter M."/>
            <person name="Tonon T."/>
            <person name="Tregear J.W."/>
            <person name="Valentin K."/>
            <person name="von Dassow P."/>
            <person name="Yamagishi T."/>
            <person name="Van de Peer Y."/>
            <person name="Wincker P."/>
        </authorList>
    </citation>
    <scope>NUCLEOTIDE SEQUENCE [LARGE SCALE GENOMIC DNA]</scope>
    <source>
        <strain evidence="14">Ec32 / CCAP1310/4</strain>
    </source>
</reference>
<evidence type="ECO:0000313" key="14">
    <source>
        <dbReference type="Proteomes" id="UP000002630"/>
    </source>
</evidence>
<dbReference type="Pfam" id="PF05739">
    <property type="entry name" value="SNARE"/>
    <property type="match status" value="1"/>
</dbReference>
<organism evidence="13 14">
    <name type="scientific">Ectocarpus siliculosus</name>
    <name type="common">Brown alga</name>
    <name type="synonym">Conferva siliculosa</name>
    <dbReference type="NCBI Taxonomy" id="2880"/>
    <lineage>
        <taxon>Eukaryota</taxon>
        <taxon>Sar</taxon>
        <taxon>Stramenopiles</taxon>
        <taxon>Ochrophyta</taxon>
        <taxon>PX clade</taxon>
        <taxon>Phaeophyceae</taxon>
        <taxon>Ectocarpales</taxon>
        <taxon>Ectocarpaceae</taxon>
        <taxon>Ectocarpus</taxon>
    </lineage>
</organism>
<evidence type="ECO:0000256" key="11">
    <source>
        <dbReference type="SAM" id="Phobius"/>
    </source>
</evidence>
<accession>D7G2Z0</accession>
<evidence type="ECO:0000256" key="7">
    <source>
        <dbReference type="ARBA" id="ARBA00023034"/>
    </source>
</evidence>
<dbReference type="InParanoid" id="D7G2Z0"/>
<dbReference type="EMBL" id="FN648696">
    <property type="protein sequence ID" value="CBJ48847.1"/>
    <property type="molecule type" value="Genomic_DNA"/>
</dbReference>
<evidence type="ECO:0000256" key="6">
    <source>
        <dbReference type="ARBA" id="ARBA00022989"/>
    </source>
</evidence>
<dbReference type="SUPFAM" id="SSF47661">
    <property type="entry name" value="t-snare proteins"/>
    <property type="match status" value="1"/>
</dbReference>
<dbReference type="Gene3D" id="1.20.58.70">
    <property type="match status" value="1"/>
</dbReference>
<keyword evidence="4 11" id="KW-0812">Transmembrane</keyword>
<name>D7G2Z0_ECTSI</name>
<dbReference type="GO" id="GO:0031201">
    <property type="term" value="C:SNARE complex"/>
    <property type="evidence" value="ECO:0007669"/>
    <property type="project" value="TreeGrafter"/>
</dbReference>
<dbReference type="STRING" id="2880.D7G2Z0"/>
<dbReference type="PANTHER" id="PTHR19957">
    <property type="entry name" value="SYNTAXIN"/>
    <property type="match status" value="1"/>
</dbReference>
<keyword evidence="5" id="KW-0653">Protein transport</keyword>
<keyword evidence="6 11" id="KW-1133">Transmembrane helix</keyword>
<dbReference type="EMBL" id="FN649739">
    <property type="protein sequence ID" value="CBJ48847.1"/>
    <property type="molecule type" value="Genomic_DNA"/>
</dbReference>
<dbReference type="GO" id="GO:0000149">
    <property type="term" value="F:SNARE binding"/>
    <property type="evidence" value="ECO:0007669"/>
    <property type="project" value="TreeGrafter"/>
</dbReference>
<evidence type="ECO:0000256" key="10">
    <source>
        <dbReference type="SAM" id="MobiDB-lite"/>
    </source>
</evidence>
<dbReference type="PROSITE" id="PS50192">
    <property type="entry name" value="T_SNARE"/>
    <property type="match status" value="1"/>
</dbReference>
<dbReference type="InterPro" id="IPR000727">
    <property type="entry name" value="T_SNARE_dom"/>
</dbReference>
<comment type="subcellular location">
    <subcellularLocation>
        <location evidence="1">Golgi apparatus membrane</location>
        <topology evidence="1">Single-pass type IV membrane protein</topology>
    </subcellularLocation>
</comment>
<feature type="region of interest" description="Disordered" evidence="10">
    <location>
        <begin position="20"/>
        <end position="50"/>
    </location>
</feature>
<evidence type="ECO:0000256" key="3">
    <source>
        <dbReference type="ARBA" id="ARBA00022448"/>
    </source>
</evidence>
<evidence type="ECO:0000256" key="9">
    <source>
        <dbReference type="ARBA" id="ARBA00023136"/>
    </source>
</evidence>
<evidence type="ECO:0000256" key="1">
    <source>
        <dbReference type="ARBA" id="ARBA00004409"/>
    </source>
</evidence>
<sequence length="307" mass="34532">MATRDLTRRFAELRVLQHGVEGSASESKRPGDAFSESGLLDDASTGTSWASTRHQLPPLWVDKVDGVEEDVRLIQLKLRELSALHTKRLMVTFDESEAERERDVEDATREVTALFRRAERQLKHLMGESAGLTPAEATVRNNIQRATARKLQSLSGGFRTSQKDYLRRLQAQKKGDGAFDFLAEEERASKHAKGRLDPGFNEQQMAVLEDTEVLVGQRDGEINNIVKSIEDLSTIFKELAVLVIDQGTILDRIDFNMEQVVEHTREGVSQLQRAEEHQKSALPLKCIGILVVLIIIMLGLLVWKHSN</sequence>
<evidence type="ECO:0000256" key="8">
    <source>
        <dbReference type="ARBA" id="ARBA00023054"/>
    </source>
</evidence>
<dbReference type="InterPro" id="IPR010989">
    <property type="entry name" value="SNARE"/>
</dbReference>
<evidence type="ECO:0000256" key="2">
    <source>
        <dbReference type="ARBA" id="ARBA00009063"/>
    </source>
</evidence>
<dbReference type="SMART" id="SM00397">
    <property type="entry name" value="t_SNARE"/>
    <property type="match status" value="1"/>
</dbReference>
<keyword evidence="7" id="KW-0333">Golgi apparatus</keyword>
<dbReference type="GO" id="GO:0005484">
    <property type="term" value="F:SNAP receptor activity"/>
    <property type="evidence" value="ECO:0007669"/>
    <property type="project" value="InterPro"/>
</dbReference>
<dbReference type="GO" id="GO:0006886">
    <property type="term" value="P:intracellular protein transport"/>
    <property type="evidence" value="ECO:0007669"/>
    <property type="project" value="InterPro"/>
</dbReference>
<dbReference type="PANTHER" id="PTHR19957:SF83">
    <property type="entry name" value="SYNTAXIN-16"/>
    <property type="match status" value="1"/>
</dbReference>
<dbReference type="GO" id="GO:0006906">
    <property type="term" value="P:vesicle fusion"/>
    <property type="evidence" value="ECO:0007669"/>
    <property type="project" value="TreeGrafter"/>
</dbReference>
<dbReference type="OrthoDB" id="10251371at2759"/>
<dbReference type="AlphaFoldDB" id="D7G2Z0"/>
<protein>
    <submittedName>
        <fullName evidence="13">Soluble NSF Attachment Protein (SNAP) Receptor (SNARE)</fullName>
    </submittedName>
</protein>
<proteinExistence type="inferred from homology"/>
<dbReference type="InterPro" id="IPR006012">
    <property type="entry name" value="Syntaxin/epimorphin_CS"/>
</dbReference>
<evidence type="ECO:0000256" key="5">
    <source>
        <dbReference type="ARBA" id="ARBA00022927"/>
    </source>
</evidence>
<dbReference type="FunCoup" id="D7G2Z0">
    <property type="interactions" value="262"/>
</dbReference>
<feature type="transmembrane region" description="Helical" evidence="11">
    <location>
        <begin position="282"/>
        <end position="303"/>
    </location>
</feature>
<dbReference type="GO" id="GO:0048278">
    <property type="term" value="P:vesicle docking"/>
    <property type="evidence" value="ECO:0007669"/>
    <property type="project" value="TreeGrafter"/>
</dbReference>
<comment type="similarity">
    <text evidence="2">Belongs to the syntaxin family.</text>
</comment>
<keyword evidence="14" id="KW-1185">Reference proteome</keyword>
<evidence type="ECO:0000256" key="4">
    <source>
        <dbReference type="ARBA" id="ARBA00022692"/>
    </source>
</evidence>
<feature type="domain" description="T-SNARE coiled-coil homology" evidence="12">
    <location>
        <begin position="212"/>
        <end position="274"/>
    </location>
</feature>
<evidence type="ECO:0000313" key="13">
    <source>
        <dbReference type="EMBL" id="CBJ48847.1"/>
    </source>
</evidence>
<keyword evidence="9 11" id="KW-0472">Membrane</keyword>
<dbReference type="eggNOG" id="KOG0809">
    <property type="taxonomic scope" value="Eukaryota"/>
</dbReference>
<keyword evidence="13" id="KW-0675">Receptor</keyword>
<evidence type="ECO:0000259" key="12">
    <source>
        <dbReference type="PROSITE" id="PS50192"/>
    </source>
</evidence>
<keyword evidence="8" id="KW-0175">Coiled coil</keyword>
<dbReference type="GO" id="GO:0000139">
    <property type="term" value="C:Golgi membrane"/>
    <property type="evidence" value="ECO:0007669"/>
    <property type="project" value="UniProtKB-SubCell"/>
</dbReference>
<dbReference type="CDD" id="cd15845">
    <property type="entry name" value="SNARE_syntaxin16"/>
    <property type="match status" value="1"/>
</dbReference>
<keyword evidence="3" id="KW-0813">Transport</keyword>
<dbReference type="Proteomes" id="UP000002630">
    <property type="component" value="Linkage Group LG14"/>
</dbReference>
<dbReference type="OMA" id="NRKMCII"/>
<gene>
    <name evidence="13" type="primary">SNR4</name>
    <name evidence="13" type="ORF">Esi_0049_0097</name>
</gene>